<sequence>MSSTSSRSPDFEALFDAALANYSRQTGQRLVDHPLTAMLDQCNTPDAILAILERQAQGFDGFWNGDPSLIKWLRPVVNGMCALANNSVLCTGATSSLAFPAPNAIFSGIGVLLSCVRERYDALVDIFEWIENLVRRLRIHTEIPFTPSTIELLVKIMSELLSVLALATKQINQGRLEKKYAKKWLGGRDIESALQRLDRLTLEESRTTAAQTLDVVYGLVKNMVVIMEGAYHLPVRLSPA</sequence>
<evidence type="ECO:0000313" key="2">
    <source>
        <dbReference type="Proteomes" id="UP001207468"/>
    </source>
</evidence>
<keyword evidence="2" id="KW-1185">Reference proteome</keyword>
<organism evidence="1 2">
    <name type="scientific">Russula earlei</name>
    <dbReference type="NCBI Taxonomy" id="71964"/>
    <lineage>
        <taxon>Eukaryota</taxon>
        <taxon>Fungi</taxon>
        <taxon>Dikarya</taxon>
        <taxon>Basidiomycota</taxon>
        <taxon>Agaricomycotina</taxon>
        <taxon>Agaricomycetes</taxon>
        <taxon>Russulales</taxon>
        <taxon>Russulaceae</taxon>
        <taxon>Russula</taxon>
    </lineage>
</organism>
<proteinExistence type="predicted"/>
<evidence type="ECO:0000313" key="1">
    <source>
        <dbReference type="EMBL" id="KAI9510714.1"/>
    </source>
</evidence>
<dbReference type="Proteomes" id="UP001207468">
    <property type="component" value="Unassembled WGS sequence"/>
</dbReference>
<accession>A0ACC0UI26</accession>
<name>A0ACC0UI26_9AGAM</name>
<comment type="caution">
    <text evidence="1">The sequence shown here is derived from an EMBL/GenBank/DDBJ whole genome shotgun (WGS) entry which is preliminary data.</text>
</comment>
<gene>
    <name evidence="1" type="ORF">F5148DRAFT_522343</name>
</gene>
<reference evidence="1" key="1">
    <citation type="submission" date="2021-03" db="EMBL/GenBank/DDBJ databases">
        <title>Evolutionary priming and transition to the ectomycorrhizal habit in an iconic lineage of mushroom-forming fungi: is preadaptation a requirement?</title>
        <authorList>
            <consortium name="DOE Joint Genome Institute"/>
            <person name="Looney B.P."/>
            <person name="Miyauchi S."/>
            <person name="Morin E."/>
            <person name="Drula E."/>
            <person name="Courty P.E."/>
            <person name="Chicoki N."/>
            <person name="Fauchery L."/>
            <person name="Kohler A."/>
            <person name="Kuo A."/>
            <person name="LaButti K."/>
            <person name="Pangilinan J."/>
            <person name="Lipzen A."/>
            <person name="Riley R."/>
            <person name="Andreopoulos W."/>
            <person name="He G."/>
            <person name="Johnson J."/>
            <person name="Barry K.W."/>
            <person name="Grigoriev I.V."/>
            <person name="Nagy L."/>
            <person name="Hibbett D."/>
            <person name="Henrissat B."/>
            <person name="Matheny P.B."/>
            <person name="Labbe J."/>
            <person name="Martin A.F."/>
        </authorList>
    </citation>
    <scope>NUCLEOTIDE SEQUENCE</scope>
    <source>
        <strain evidence="1">BPL698</strain>
    </source>
</reference>
<protein>
    <submittedName>
        <fullName evidence="1">Uncharacterized protein</fullName>
    </submittedName>
</protein>
<dbReference type="EMBL" id="JAGFNK010000035">
    <property type="protein sequence ID" value="KAI9510714.1"/>
    <property type="molecule type" value="Genomic_DNA"/>
</dbReference>